<feature type="domain" description="HTH tetR-type" evidence="2">
    <location>
        <begin position="18"/>
        <end position="78"/>
    </location>
</feature>
<dbReference type="InterPro" id="IPR001647">
    <property type="entry name" value="HTH_TetR"/>
</dbReference>
<evidence type="ECO:0000313" key="3">
    <source>
        <dbReference type="EMBL" id="CAB4736094.1"/>
    </source>
</evidence>
<evidence type="ECO:0000259" key="2">
    <source>
        <dbReference type="PROSITE" id="PS50977"/>
    </source>
</evidence>
<dbReference type="PANTHER" id="PTHR43479">
    <property type="entry name" value="ACREF/ENVCD OPERON REPRESSOR-RELATED"/>
    <property type="match status" value="1"/>
</dbReference>
<dbReference type="PANTHER" id="PTHR43479:SF11">
    <property type="entry name" value="ACREF_ENVCD OPERON REPRESSOR-RELATED"/>
    <property type="match status" value="1"/>
</dbReference>
<dbReference type="AlphaFoldDB" id="A0A6J6SMP9"/>
<sequence>MAVKKGVYRGLTAQERAAERRARLLEATLEVWGREGGPPVTMTRICQQAQLTERYFYEQFANLEEALEEVLKSIYDEIVEVTAAALEQTSGDPADRARIGIAAFLDVFVKDPRKGRVAMILAPGRAELRERRQEMLRSLSSFAAMEAGELYGEEAEPGSRGELAGILFVGGLSELVAGWIEGTLDTEPAELVDAATRAFTRLAHR</sequence>
<name>A0A6J6SMP9_9ZZZZ</name>
<dbReference type="SUPFAM" id="SSF46689">
    <property type="entry name" value="Homeodomain-like"/>
    <property type="match status" value="1"/>
</dbReference>
<gene>
    <name evidence="3" type="ORF">UFOPK2761_00916</name>
</gene>
<accession>A0A6J6SMP9</accession>
<reference evidence="3" key="1">
    <citation type="submission" date="2020-05" db="EMBL/GenBank/DDBJ databases">
        <authorList>
            <person name="Chiriac C."/>
            <person name="Salcher M."/>
            <person name="Ghai R."/>
            <person name="Kavagutti S V."/>
        </authorList>
    </citation>
    <scope>NUCLEOTIDE SEQUENCE</scope>
</reference>
<proteinExistence type="predicted"/>
<dbReference type="Gene3D" id="1.10.357.10">
    <property type="entry name" value="Tetracycline Repressor, domain 2"/>
    <property type="match status" value="1"/>
</dbReference>
<organism evidence="3">
    <name type="scientific">freshwater metagenome</name>
    <dbReference type="NCBI Taxonomy" id="449393"/>
    <lineage>
        <taxon>unclassified sequences</taxon>
        <taxon>metagenomes</taxon>
        <taxon>ecological metagenomes</taxon>
    </lineage>
</organism>
<dbReference type="EMBL" id="CAEZYQ010000005">
    <property type="protein sequence ID" value="CAB4736094.1"/>
    <property type="molecule type" value="Genomic_DNA"/>
</dbReference>
<dbReference type="PROSITE" id="PS50977">
    <property type="entry name" value="HTH_TETR_2"/>
    <property type="match status" value="1"/>
</dbReference>
<dbReference type="InterPro" id="IPR009057">
    <property type="entry name" value="Homeodomain-like_sf"/>
</dbReference>
<dbReference type="GO" id="GO:0003677">
    <property type="term" value="F:DNA binding"/>
    <property type="evidence" value="ECO:0007669"/>
    <property type="project" value="UniProtKB-KW"/>
</dbReference>
<protein>
    <submittedName>
        <fullName evidence="3">Unannotated protein</fullName>
    </submittedName>
</protein>
<dbReference type="InterPro" id="IPR050624">
    <property type="entry name" value="HTH-type_Tx_Regulator"/>
</dbReference>
<evidence type="ECO:0000256" key="1">
    <source>
        <dbReference type="ARBA" id="ARBA00023125"/>
    </source>
</evidence>
<keyword evidence="1" id="KW-0238">DNA-binding</keyword>